<evidence type="ECO:0000313" key="1">
    <source>
        <dbReference type="EMBL" id="MDQ0327340.1"/>
    </source>
</evidence>
<gene>
    <name evidence="1" type="ORF">J2R99_003209</name>
</gene>
<evidence type="ECO:0008006" key="3">
    <source>
        <dbReference type="Google" id="ProtNLM"/>
    </source>
</evidence>
<protein>
    <recommendedName>
        <fullName evidence="3">Transposase</fullName>
    </recommendedName>
</protein>
<reference evidence="1 2" key="1">
    <citation type="submission" date="2023-07" db="EMBL/GenBank/DDBJ databases">
        <title>Genomic Encyclopedia of Type Strains, Phase IV (KMG-IV): sequencing the most valuable type-strain genomes for metagenomic binning, comparative biology and taxonomic classification.</title>
        <authorList>
            <person name="Goeker M."/>
        </authorList>
    </citation>
    <scope>NUCLEOTIDE SEQUENCE [LARGE SCALE GENOMIC DNA]</scope>
    <source>
        <strain evidence="1 2">DSM 11549</strain>
    </source>
</reference>
<dbReference type="Proteomes" id="UP001230253">
    <property type="component" value="Unassembled WGS sequence"/>
</dbReference>
<evidence type="ECO:0000313" key="2">
    <source>
        <dbReference type="Proteomes" id="UP001230253"/>
    </source>
</evidence>
<dbReference type="EMBL" id="JAUSUK010000002">
    <property type="protein sequence ID" value="MDQ0327340.1"/>
    <property type="molecule type" value="Genomic_DNA"/>
</dbReference>
<sequence length="91" mass="9845">MSEVSRAAAKRVAAGGTRFARCYKRIRPASAFVSEAVGRLGNEARALGGRSVSNRTDDSMRLNACGPVKPSQLWRRAIHYLSSGPTYPHAL</sequence>
<accession>A0ABU0C9Y2</accession>
<proteinExistence type="predicted"/>
<keyword evidence="2" id="KW-1185">Reference proteome</keyword>
<name>A0ABU0C9Y2_9BRAD</name>
<organism evidence="1 2">
    <name type="scientific">Rhodopseudomonas julia</name>
    <dbReference type="NCBI Taxonomy" id="200617"/>
    <lineage>
        <taxon>Bacteria</taxon>
        <taxon>Pseudomonadati</taxon>
        <taxon>Pseudomonadota</taxon>
        <taxon>Alphaproteobacteria</taxon>
        <taxon>Hyphomicrobiales</taxon>
        <taxon>Nitrobacteraceae</taxon>
        <taxon>Rhodopseudomonas</taxon>
    </lineage>
</organism>
<comment type="caution">
    <text evidence="1">The sequence shown here is derived from an EMBL/GenBank/DDBJ whole genome shotgun (WGS) entry which is preliminary data.</text>
</comment>